<keyword evidence="5 12" id="KW-0812">Transmembrane</keyword>
<dbReference type="GO" id="GO:0030943">
    <property type="term" value="F:mitochondrion targeting sequence binding"/>
    <property type="evidence" value="ECO:0007669"/>
    <property type="project" value="TreeGrafter"/>
</dbReference>
<evidence type="ECO:0000256" key="11">
    <source>
        <dbReference type="PIRNR" id="PIRNR037707"/>
    </source>
</evidence>
<evidence type="ECO:0000256" key="2">
    <source>
        <dbReference type="ARBA" id="ARBA00005792"/>
    </source>
</evidence>
<accession>A0A674MC35</accession>
<dbReference type="GO" id="GO:0006886">
    <property type="term" value="P:intracellular protein transport"/>
    <property type="evidence" value="ECO:0007669"/>
    <property type="project" value="InterPro"/>
</dbReference>
<dbReference type="GO" id="GO:0030150">
    <property type="term" value="P:protein import into mitochondrial matrix"/>
    <property type="evidence" value="ECO:0007669"/>
    <property type="project" value="TreeGrafter"/>
</dbReference>
<organism evidence="13 14">
    <name type="scientific">Takifugu rubripes</name>
    <name type="common">Japanese pufferfish</name>
    <name type="synonym">Fugu rubripes</name>
    <dbReference type="NCBI Taxonomy" id="31033"/>
    <lineage>
        <taxon>Eukaryota</taxon>
        <taxon>Metazoa</taxon>
        <taxon>Chordata</taxon>
        <taxon>Craniata</taxon>
        <taxon>Vertebrata</taxon>
        <taxon>Euteleostomi</taxon>
        <taxon>Actinopterygii</taxon>
        <taxon>Neopterygii</taxon>
        <taxon>Teleostei</taxon>
        <taxon>Neoteleostei</taxon>
        <taxon>Acanthomorphata</taxon>
        <taxon>Eupercaria</taxon>
        <taxon>Tetraodontiformes</taxon>
        <taxon>Tetradontoidea</taxon>
        <taxon>Tetraodontidae</taxon>
        <taxon>Takifugu</taxon>
    </lineage>
</organism>
<dbReference type="Ensembl" id="ENSTRUT00000061179.1">
    <property type="protein sequence ID" value="ENSTRUP00000058513.1"/>
    <property type="gene ID" value="ENSTRUG00000028629.1"/>
</dbReference>
<dbReference type="Gene3D" id="1.20.960.10">
    <property type="entry name" value="Mitochondrial outer membrane translocase complex, subunit Tom20 domain"/>
    <property type="match status" value="1"/>
</dbReference>
<sequence length="146" mass="16571">IMSGRTSAVVVGACGALLVAYCIYFDRKRRNEPHFKEKLRERKRQKRVAFEKSGLSELPDLKDPEAVQRFFLQEIQLGEEHLAAGELETGVDHLTNAIAVCEQPQKLLQVLQQTLPPPVFQMMLSRLPAVGQRIASSRWLTEEDVE</sequence>
<keyword evidence="8 12" id="KW-1133">Transmembrane helix</keyword>
<dbReference type="AlphaFoldDB" id="A0A674MC35"/>
<dbReference type="GO" id="GO:0008320">
    <property type="term" value="F:protein transmembrane transporter activity"/>
    <property type="evidence" value="ECO:0007669"/>
    <property type="project" value="TreeGrafter"/>
</dbReference>
<dbReference type="InterPro" id="IPR022422">
    <property type="entry name" value="MAS20_rcpt_metazoan"/>
</dbReference>
<evidence type="ECO:0000256" key="1">
    <source>
        <dbReference type="ARBA" id="ARBA00004572"/>
    </source>
</evidence>
<dbReference type="GO" id="GO:0006605">
    <property type="term" value="P:protein targeting"/>
    <property type="evidence" value="ECO:0007669"/>
    <property type="project" value="InterPro"/>
</dbReference>
<dbReference type="PRINTS" id="PR01989">
    <property type="entry name" value="EUOM20RECPTR"/>
</dbReference>
<evidence type="ECO:0000256" key="4">
    <source>
        <dbReference type="ARBA" id="ARBA00022553"/>
    </source>
</evidence>
<evidence type="ECO:0000256" key="5">
    <source>
        <dbReference type="ARBA" id="ARBA00022692"/>
    </source>
</evidence>
<dbReference type="GO" id="GO:0016031">
    <property type="term" value="P:tRNA import into mitochondrion"/>
    <property type="evidence" value="ECO:0007669"/>
    <property type="project" value="TreeGrafter"/>
</dbReference>
<keyword evidence="6 11" id="KW-1000">Mitochondrion outer membrane</keyword>
<evidence type="ECO:0000256" key="8">
    <source>
        <dbReference type="ARBA" id="ARBA00022989"/>
    </source>
</evidence>
<dbReference type="GeneTree" id="ENSGT00390000011698"/>
<gene>
    <name evidence="13" type="primary">tomm20a</name>
</gene>
<evidence type="ECO:0000256" key="6">
    <source>
        <dbReference type="ARBA" id="ARBA00022787"/>
    </source>
</evidence>
<keyword evidence="7" id="KW-0653">Protein transport</keyword>
<keyword evidence="4" id="KW-0597">Phosphoprotein</keyword>
<evidence type="ECO:0000313" key="13">
    <source>
        <dbReference type="Ensembl" id="ENSTRUP00000058513.1"/>
    </source>
</evidence>
<dbReference type="InterPro" id="IPR002056">
    <property type="entry name" value="MAS20"/>
</dbReference>
<proteinExistence type="inferred from homology"/>
<comment type="similarity">
    <text evidence="2 11">Belongs to the Tom20 family.</text>
</comment>
<protein>
    <submittedName>
        <fullName evidence="13">Translocase of outer mitochondrial membrane 20</fullName>
    </submittedName>
</protein>
<dbReference type="PANTHER" id="PTHR12430:SF0">
    <property type="entry name" value="TRANSLOCASE OF OUTER MITOCHONDRIAL MEMBRANE 20"/>
    <property type="match status" value="1"/>
</dbReference>
<evidence type="ECO:0000256" key="3">
    <source>
        <dbReference type="ARBA" id="ARBA00022448"/>
    </source>
</evidence>
<dbReference type="PRINTS" id="PR00351">
    <property type="entry name" value="OM20RECEPTOR"/>
</dbReference>
<reference evidence="13 14" key="1">
    <citation type="journal article" date="2011" name="Genome Biol. Evol.">
        <title>Integration of the genetic map and genome assembly of fugu facilitates insights into distinct features of genome evolution in teleosts and mammals.</title>
        <authorList>
            <person name="Kai W."/>
            <person name="Kikuchi K."/>
            <person name="Tohari S."/>
            <person name="Chew A.K."/>
            <person name="Tay A."/>
            <person name="Fujiwara A."/>
            <person name="Hosoya S."/>
            <person name="Suetake H."/>
            <person name="Naruse K."/>
            <person name="Brenner S."/>
            <person name="Suzuki Y."/>
            <person name="Venkatesh B."/>
        </authorList>
    </citation>
    <scope>NUCLEOTIDE SEQUENCE [LARGE SCALE GENOMIC DNA]</scope>
</reference>
<evidence type="ECO:0000256" key="10">
    <source>
        <dbReference type="ARBA" id="ARBA00023136"/>
    </source>
</evidence>
<keyword evidence="9 11" id="KW-0496">Mitochondrion</keyword>
<evidence type="ECO:0000256" key="12">
    <source>
        <dbReference type="SAM" id="Phobius"/>
    </source>
</evidence>
<dbReference type="PANTHER" id="PTHR12430">
    <property type="entry name" value="MITOCHONDRIAL IMPORT RECEPTOR SUBUNIT TOM20"/>
    <property type="match status" value="1"/>
</dbReference>
<keyword evidence="3" id="KW-0813">Transport</keyword>
<dbReference type="PIRSF" id="PIRSF037707">
    <property type="entry name" value="MAS20_rcpt"/>
    <property type="match status" value="1"/>
</dbReference>
<keyword evidence="10 11" id="KW-0472">Membrane</keyword>
<dbReference type="GO" id="GO:0005742">
    <property type="term" value="C:mitochondrial outer membrane translocase complex"/>
    <property type="evidence" value="ECO:0007669"/>
    <property type="project" value="UniProtKB-UniRule"/>
</dbReference>
<keyword evidence="14" id="KW-1185">Reference proteome</keyword>
<comment type="subcellular location">
    <subcellularLocation>
        <location evidence="1">Mitochondrion outer membrane</location>
        <topology evidence="1">Single-pass membrane protein</topology>
    </subcellularLocation>
</comment>
<evidence type="ECO:0000256" key="7">
    <source>
        <dbReference type="ARBA" id="ARBA00022927"/>
    </source>
</evidence>
<dbReference type="Pfam" id="PF02064">
    <property type="entry name" value="MAS20"/>
    <property type="match status" value="1"/>
</dbReference>
<dbReference type="FunFam" id="1.20.960.10:FF:000001">
    <property type="entry name" value="Mitochondrial import receptor subunit TOM20 homolog"/>
    <property type="match status" value="1"/>
</dbReference>
<feature type="transmembrane region" description="Helical" evidence="12">
    <location>
        <begin position="6"/>
        <end position="25"/>
    </location>
</feature>
<dbReference type="SUPFAM" id="SSF47157">
    <property type="entry name" value="Mitochondrial import receptor subunit Tom20"/>
    <property type="match status" value="1"/>
</dbReference>
<name>A0A674MC35_TAKRU</name>
<dbReference type="Proteomes" id="UP000005226">
    <property type="component" value="Chromosome 4"/>
</dbReference>
<dbReference type="InterPro" id="IPR023392">
    <property type="entry name" value="Tom20_dom_sf"/>
</dbReference>
<evidence type="ECO:0000256" key="9">
    <source>
        <dbReference type="ARBA" id="ARBA00023128"/>
    </source>
</evidence>
<evidence type="ECO:0000313" key="14">
    <source>
        <dbReference type="Proteomes" id="UP000005226"/>
    </source>
</evidence>
<reference evidence="13" key="3">
    <citation type="submission" date="2025-09" db="UniProtKB">
        <authorList>
            <consortium name="Ensembl"/>
        </authorList>
    </citation>
    <scope>IDENTIFICATION</scope>
</reference>
<reference evidence="13" key="2">
    <citation type="submission" date="2025-08" db="UniProtKB">
        <authorList>
            <consortium name="Ensembl"/>
        </authorList>
    </citation>
    <scope>IDENTIFICATION</scope>
</reference>